<dbReference type="GO" id="GO:0046983">
    <property type="term" value="F:protein dimerization activity"/>
    <property type="evidence" value="ECO:0007669"/>
    <property type="project" value="InterPro"/>
</dbReference>
<keyword evidence="1" id="KW-0489">Methyltransferase</keyword>
<dbReference type="InterPro" id="IPR016461">
    <property type="entry name" value="COMT-like"/>
</dbReference>
<feature type="domain" description="O-methyltransferase C-terminal" evidence="4">
    <location>
        <begin position="267"/>
        <end position="380"/>
    </location>
</feature>
<proteinExistence type="predicted"/>
<evidence type="ECO:0000256" key="2">
    <source>
        <dbReference type="ARBA" id="ARBA00022679"/>
    </source>
</evidence>
<protein>
    <recommendedName>
        <fullName evidence="8">S-adenosyl-L-methionine-dependent methyltransferase</fullName>
    </recommendedName>
</protein>
<evidence type="ECO:0000256" key="1">
    <source>
        <dbReference type="ARBA" id="ARBA00022603"/>
    </source>
</evidence>
<dbReference type="OrthoDB" id="2410195at2759"/>
<keyword evidence="2" id="KW-0808">Transferase</keyword>
<dbReference type="AlphaFoldDB" id="A0A9P3G4X5"/>
<evidence type="ECO:0000259" key="5">
    <source>
        <dbReference type="Pfam" id="PF08100"/>
    </source>
</evidence>
<feature type="domain" description="O-methyltransferase dimerisation" evidence="5">
    <location>
        <begin position="74"/>
        <end position="153"/>
    </location>
</feature>
<dbReference type="InterPro" id="IPR036390">
    <property type="entry name" value="WH_DNA-bd_sf"/>
</dbReference>
<dbReference type="InterPro" id="IPR036388">
    <property type="entry name" value="WH-like_DNA-bd_sf"/>
</dbReference>
<evidence type="ECO:0000313" key="7">
    <source>
        <dbReference type="Proteomes" id="UP000703269"/>
    </source>
</evidence>
<dbReference type="InterPro" id="IPR012967">
    <property type="entry name" value="COMT_dimerisation"/>
</dbReference>
<dbReference type="GO" id="GO:0032259">
    <property type="term" value="P:methylation"/>
    <property type="evidence" value="ECO:0007669"/>
    <property type="project" value="UniProtKB-KW"/>
</dbReference>
<accession>A0A9P3G4X5</accession>
<dbReference type="InterPro" id="IPR029063">
    <property type="entry name" value="SAM-dependent_MTases_sf"/>
</dbReference>
<dbReference type="SUPFAM" id="SSF53335">
    <property type="entry name" value="S-adenosyl-L-methionine-dependent methyltransferases"/>
    <property type="match status" value="1"/>
</dbReference>
<comment type="caution">
    <text evidence="6">The sequence shown here is derived from an EMBL/GenBank/DDBJ whole genome shotgun (WGS) entry which is preliminary data.</text>
</comment>
<dbReference type="InterPro" id="IPR001077">
    <property type="entry name" value="COMT_C"/>
</dbReference>
<dbReference type="Pfam" id="PF00891">
    <property type="entry name" value="Methyltransf_2"/>
    <property type="match status" value="1"/>
</dbReference>
<evidence type="ECO:0008006" key="8">
    <source>
        <dbReference type="Google" id="ProtNLM"/>
    </source>
</evidence>
<dbReference type="EMBL" id="BPQB01000008">
    <property type="protein sequence ID" value="GJE88172.1"/>
    <property type="molecule type" value="Genomic_DNA"/>
</dbReference>
<sequence>MSTLDALVAVITAGVHDIQAAAAARGASYPGTDAPPSAAGDALQADLAARAAPVVAAAWQLVATLQHPQSYLLDLSFLAHLSSCLAVAEAAYVPDVLREAGEKGLHVREIAAVRNVDAGKLERILRYLASRHVFEEVSPEVFRNNRVSVALCTDKPVEEMVKSPIDRWDGTNGVAALVSLNGADNQRGAAWLAEHLLDPATGHSQEPNEAAWQRAMRTRLTTFEWMEQPAHALHLRKFGNAMRATTSADERAAATRGFAWGALPAGARVVDVGGGVGNLTMALAREHPHLRYVVQDRHAVAQEAEQLWQARMPGFVENGTVTLQGHDFFAEQPVKDADVFVVRYVTHNWADKYATQILARLRAAAQPRTKLVVIDVVADYMSRDGGAAADIPGAAKPQAPAPLLPYPDSATSWTYGMDICMMTLTNCQERTLGHFVELLKGAGWKLDRVCRFESPLPQQLICSPL</sequence>
<dbReference type="PROSITE" id="PS51683">
    <property type="entry name" value="SAM_OMT_II"/>
    <property type="match status" value="1"/>
</dbReference>
<organism evidence="6 7">
    <name type="scientific">Phanerochaete sordida</name>
    <dbReference type="NCBI Taxonomy" id="48140"/>
    <lineage>
        <taxon>Eukaryota</taxon>
        <taxon>Fungi</taxon>
        <taxon>Dikarya</taxon>
        <taxon>Basidiomycota</taxon>
        <taxon>Agaricomycotina</taxon>
        <taxon>Agaricomycetes</taxon>
        <taxon>Polyporales</taxon>
        <taxon>Phanerochaetaceae</taxon>
        <taxon>Phanerochaete</taxon>
    </lineage>
</organism>
<name>A0A9P3G4X5_9APHY</name>
<dbReference type="Proteomes" id="UP000703269">
    <property type="component" value="Unassembled WGS sequence"/>
</dbReference>
<reference evidence="6 7" key="1">
    <citation type="submission" date="2021-08" db="EMBL/GenBank/DDBJ databases">
        <title>Draft Genome Sequence of Phanerochaete sordida strain YK-624.</title>
        <authorList>
            <person name="Mori T."/>
            <person name="Dohra H."/>
            <person name="Suzuki T."/>
            <person name="Kawagishi H."/>
            <person name="Hirai H."/>
        </authorList>
    </citation>
    <scope>NUCLEOTIDE SEQUENCE [LARGE SCALE GENOMIC DNA]</scope>
    <source>
        <strain evidence="6 7">YK-624</strain>
    </source>
</reference>
<evidence type="ECO:0000313" key="6">
    <source>
        <dbReference type="EMBL" id="GJE88172.1"/>
    </source>
</evidence>
<dbReference type="PANTHER" id="PTHR43712:SF2">
    <property type="entry name" value="O-METHYLTRANSFERASE CICE"/>
    <property type="match status" value="1"/>
</dbReference>
<evidence type="ECO:0000259" key="4">
    <source>
        <dbReference type="Pfam" id="PF00891"/>
    </source>
</evidence>
<dbReference type="GO" id="GO:0008171">
    <property type="term" value="F:O-methyltransferase activity"/>
    <property type="evidence" value="ECO:0007669"/>
    <property type="project" value="InterPro"/>
</dbReference>
<keyword evidence="3" id="KW-0949">S-adenosyl-L-methionine</keyword>
<dbReference type="SUPFAM" id="SSF46785">
    <property type="entry name" value="Winged helix' DNA-binding domain"/>
    <property type="match status" value="1"/>
</dbReference>
<dbReference type="Pfam" id="PF08100">
    <property type="entry name" value="Dimerisation"/>
    <property type="match status" value="1"/>
</dbReference>
<dbReference type="Gene3D" id="1.10.10.10">
    <property type="entry name" value="Winged helix-like DNA-binding domain superfamily/Winged helix DNA-binding domain"/>
    <property type="match status" value="1"/>
</dbReference>
<keyword evidence="7" id="KW-1185">Reference proteome</keyword>
<gene>
    <name evidence="6" type="ORF">PsYK624_042550</name>
</gene>
<dbReference type="Gene3D" id="3.40.50.150">
    <property type="entry name" value="Vaccinia Virus protein VP39"/>
    <property type="match status" value="1"/>
</dbReference>
<evidence type="ECO:0000256" key="3">
    <source>
        <dbReference type="ARBA" id="ARBA00022691"/>
    </source>
</evidence>
<dbReference type="PANTHER" id="PTHR43712">
    <property type="entry name" value="PUTATIVE (AFU_ORTHOLOGUE AFUA_4G14580)-RELATED"/>
    <property type="match status" value="1"/>
</dbReference>